<evidence type="ECO:0000259" key="1">
    <source>
        <dbReference type="Pfam" id="PF08885"/>
    </source>
</evidence>
<accession>A0A6A8GVR7</accession>
<organism evidence="2">
    <name type="scientific">Ligilactobacillus ruminis</name>
    <dbReference type="NCBI Taxonomy" id="1623"/>
    <lineage>
        <taxon>Bacteria</taxon>
        <taxon>Bacillati</taxon>
        <taxon>Bacillota</taxon>
        <taxon>Bacilli</taxon>
        <taxon>Lactobacillales</taxon>
        <taxon>Lactobacillaceae</taxon>
        <taxon>Ligilactobacillus</taxon>
    </lineage>
</organism>
<dbReference type="AlphaFoldDB" id="A0A6A8GVR7"/>
<sequence>MLNLKNAYRDNGIFFYTDNDLQSFWSNNKLSKLGKINITFIGACTTRNTHRYISMYADKSKILSRDPWENLFNPPVILNELKRICLNSSDKEYLYFDGESYTDELRPWIKSNDIETCISLNNKYNTALRKIISETNILYCNLGSAEIWKIDDHVFNKIPLHNIKNMNITSQFLSTQEIEDILHSIVRYLTLINPEINILFSIPFLEHKASAIRENLNITTFKSTVAIYKAISNSFPDSYYPEYELSQYVVGKIKDGLQIDGRHFTATAVSILAKNLLTSLQIPICGTKNSFWVPKVDKFGKIIGKCYL</sequence>
<evidence type="ECO:0000313" key="2">
    <source>
        <dbReference type="EMBL" id="MSA68351.1"/>
    </source>
</evidence>
<dbReference type="SUPFAM" id="SSF52266">
    <property type="entry name" value="SGNH hydrolase"/>
    <property type="match status" value="1"/>
</dbReference>
<dbReference type="EMBL" id="WKOD01000009">
    <property type="protein sequence ID" value="MSA68351.1"/>
    <property type="molecule type" value="Genomic_DNA"/>
</dbReference>
<dbReference type="Pfam" id="PF08885">
    <property type="entry name" value="GSCFA"/>
    <property type="match status" value="1"/>
</dbReference>
<gene>
    <name evidence="2" type="ORF">GKC89_04475</name>
</gene>
<proteinExistence type="predicted"/>
<feature type="domain" description="GSCFA" evidence="1">
    <location>
        <begin position="38"/>
        <end position="247"/>
    </location>
</feature>
<name>A0A6A8GVR7_9LACO</name>
<reference evidence="2" key="1">
    <citation type="journal article" date="2019" name="Nat. Med.">
        <title>A library of human gut bacterial isolates paired with longitudinal multiomics data enables mechanistic microbiome research.</title>
        <authorList>
            <person name="Poyet M."/>
            <person name="Groussin M."/>
            <person name="Gibbons S.M."/>
            <person name="Avila-Pacheco J."/>
            <person name="Jiang X."/>
            <person name="Kearney S.M."/>
            <person name="Perrotta A.R."/>
            <person name="Berdy B."/>
            <person name="Zhao S."/>
            <person name="Lieberman T.D."/>
            <person name="Swanson P.K."/>
            <person name="Smith M."/>
            <person name="Roesemann S."/>
            <person name="Alexander J.E."/>
            <person name="Rich S.A."/>
            <person name="Livny J."/>
            <person name="Vlamakis H."/>
            <person name="Clish C."/>
            <person name="Bullock K."/>
            <person name="Deik A."/>
            <person name="Scott J."/>
            <person name="Pierce K.A."/>
            <person name="Xavier R.J."/>
            <person name="Alm E.J."/>
        </authorList>
    </citation>
    <scope>NUCLEOTIDE SEQUENCE</scope>
    <source>
        <strain evidence="2">BIOML-A18</strain>
    </source>
</reference>
<dbReference type="InterPro" id="IPR014982">
    <property type="entry name" value="GSCFA"/>
</dbReference>
<comment type="caution">
    <text evidence="2">The sequence shown here is derived from an EMBL/GenBank/DDBJ whole genome shotgun (WGS) entry which is preliminary data.</text>
</comment>
<protein>
    <recommendedName>
        <fullName evidence="1">GSCFA domain-containing protein</fullName>
    </recommendedName>
</protein>